<feature type="non-terminal residue" evidence="2">
    <location>
        <position position="1"/>
    </location>
</feature>
<evidence type="ECO:0000256" key="1">
    <source>
        <dbReference type="SAM" id="MobiDB-lite"/>
    </source>
</evidence>
<feature type="compositionally biased region" description="Basic and acidic residues" evidence="1">
    <location>
        <begin position="89"/>
        <end position="105"/>
    </location>
</feature>
<protein>
    <submittedName>
        <fullName evidence="2">Uncharacterized protein</fullName>
    </submittedName>
</protein>
<evidence type="ECO:0000313" key="2">
    <source>
        <dbReference type="EMBL" id="CAA9561703.1"/>
    </source>
</evidence>
<dbReference type="AlphaFoldDB" id="A0A6J4UYK8"/>
<feature type="compositionally biased region" description="Basic and acidic residues" evidence="1">
    <location>
        <begin position="136"/>
        <end position="176"/>
    </location>
</feature>
<feature type="compositionally biased region" description="Basic and acidic residues" evidence="1">
    <location>
        <begin position="1"/>
        <end position="11"/>
    </location>
</feature>
<feature type="region of interest" description="Disordered" evidence="1">
    <location>
        <begin position="1"/>
        <end position="36"/>
    </location>
</feature>
<feature type="compositionally biased region" description="Low complexity" evidence="1">
    <location>
        <begin position="126"/>
        <end position="135"/>
    </location>
</feature>
<proteinExistence type="predicted"/>
<sequence>GARRPSQDLRRSLPRPRGRRPLRADRGGTRLGRVAVTAAPVGAARALRWLSSGRDQNRDRVRVHRPARCPAGSPHLRPARSTGYPQRTRAPDRRIHDRGRAEPRRGGPVAEFSSFRPGPQAGGLRQGRRAGVLADRPCRADDPDPHRAGREPVRARRAGDRDRPRDGGTGSRDRGRLVALGTL</sequence>
<feature type="non-terminal residue" evidence="2">
    <location>
        <position position="183"/>
    </location>
</feature>
<feature type="compositionally biased region" description="Basic residues" evidence="1">
    <location>
        <begin position="12"/>
        <end position="21"/>
    </location>
</feature>
<accession>A0A6J4UYK8</accession>
<name>A0A6J4UYK8_9BACT</name>
<gene>
    <name evidence="2" type="ORF">AVDCRST_MAG73-3768</name>
</gene>
<dbReference type="EMBL" id="CADCWE010000248">
    <property type="protein sequence ID" value="CAA9561703.1"/>
    <property type="molecule type" value="Genomic_DNA"/>
</dbReference>
<feature type="region of interest" description="Disordered" evidence="1">
    <location>
        <begin position="50"/>
        <end position="183"/>
    </location>
</feature>
<organism evidence="2">
    <name type="scientific">uncultured Thermomicrobiales bacterium</name>
    <dbReference type="NCBI Taxonomy" id="1645740"/>
    <lineage>
        <taxon>Bacteria</taxon>
        <taxon>Pseudomonadati</taxon>
        <taxon>Thermomicrobiota</taxon>
        <taxon>Thermomicrobia</taxon>
        <taxon>Thermomicrobiales</taxon>
        <taxon>environmental samples</taxon>
    </lineage>
</organism>
<reference evidence="2" key="1">
    <citation type="submission" date="2020-02" db="EMBL/GenBank/DDBJ databases">
        <authorList>
            <person name="Meier V. D."/>
        </authorList>
    </citation>
    <scope>NUCLEOTIDE SEQUENCE</scope>
    <source>
        <strain evidence="2">AVDCRST_MAG73</strain>
    </source>
</reference>